<dbReference type="PANTHER" id="PTHR11487:SF0">
    <property type="entry name" value="S-ACYL FATTY ACID SYNTHASE THIOESTERASE, MEDIUM CHAIN"/>
    <property type="match status" value="1"/>
</dbReference>
<evidence type="ECO:0000313" key="4">
    <source>
        <dbReference type="EMBL" id="RSJ23708.1"/>
    </source>
</evidence>
<evidence type="ECO:0000313" key="5">
    <source>
        <dbReference type="Proteomes" id="UP000267137"/>
    </source>
</evidence>
<dbReference type="AlphaFoldDB" id="A0AAE8G1E2"/>
<organism evidence="4 5">
    <name type="scientific">Streptococcus intermedius</name>
    <dbReference type="NCBI Taxonomy" id="1338"/>
    <lineage>
        <taxon>Bacteria</taxon>
        <taxon>Bacillati</taxon>
        <taxon>Bacillota</taxon>
        <taxon>Bacilli</taxon>
        <taxon>Lactobacillales</taxon>
        <taxon>Streptococcaceae</taxon>
        <taxon>Streptococcus</taxon>
        <taxon>Streptococcus anginosus group</taxon>
    </lineage>
</organism>
<keyword evidence="4" id="KW-0560">Oxidoreductase</keyword>
<feature type="transmembrane region" description="Helical" evidence="2">
    <location>
        <begin position="78"/>
        <end position="98"/>
    </location>
</feature>
<dbReference type="Gene3D" id="3.40.50.1820">
    <property type="entry name" value="alpha/beta hydrolase"/>
    <property type="match status" value="1"/>
</dbReference>
<keyword evidence="2" id="KW-1133">Transmembrane helix</keyword>
<proteinExistence type="inferred from homology"/>
<evidence type="ECO:0000256" key="1">
    <source>
        <dbReference type="ARBA" id="ARBA00007169"/>
    </source>
</evidence>
<name>A0AAE8G1E2_STRIT</name>
<evidence type="ECO:0000256" key="2">
    <source>
        <dbReference type="SAM" id="Phobius"/>
    </source>
</evidence>
<gene>
    <name evidence="4" type="primary">lgrE</name>
    <name evidence="4" type="ORF">D8827_04155</name>
</gene>
<sequence length="241" mass="28197">MIEKNSKSKIKMICFPFAGGHGNEFLRWQDYFEEEIEIVPLQLSGRGNRINEEFNENFVEVIKEISNKIYLSYRDSKFIFWGHSMGGLLAFCSGVYLYEKYSISPILCFFSGCFPKLHSSNNNYLLGKSDSEIVEILIKVGGVPEELLSYPEIIKFFLPIIKSDYKLMSNSYFPPQKISCPIRTYSGEQDFVSPTTYMKDWRRYTNDYLGNMEFQGNHFFIFENEKKICLDIITILSNYMK</sequence>
<comment type="caution">
    <text evidence="4">The sequence shown here is derived from an EMBL/GenBank/DDBJ whole genome shotgun (WGS) entry which is preliminary data.</text>
</comment>
<dbReference type="Pfam" id="PF00975">
    <property type="entry name" value="Thioesterase"/>
    <property type="match status" value="1"/>
</dbReference>
<keyword evidence="2" id="KW-0812">Transmembrane</keyword>
<protein>
    <submittedName>
        <fullName evidence="4">Linear gramicidin dehydrogenase LgrE</fullName>
        <ecNumber evidence="4">1.1.-.-</ecNumber>
    </submittedName>
</protein>
<evidence type="ECO:0000259" key="3">
    <source>
        <dbReference type="Pfam" id="PF00975"/>
    </source>
</evidence>
<comment type="similarity">
    <text evidence="1">Belongs to the thioesterase family.</text>
</comment>
<dbReference type="GO" id="GO:0016491">
    <property type="term" value="F:oxidoreductase activity"/>
    <property type="evidence" value="ECO:0007669"/>
    <property type="project" value="UniProtKB-KW"/>
</dbReference>
<dbReference type="SUPFAM" id="SSF53474">
    <property type="entry name" value="alpha/beta-Hydrolases"/>
    <property type="match status" value="1"/>
</dbReference>
<feature type="domain" description="Thioesterase" evidence="3">
    <location>
        <begin position="12"/>
        <end position="233"/>
    </location>
</feature>
<reference evidence="4 5" key="1">
    <citation type="submission" date="2018-11" db="EMBL/GenBank/DDBJ databases">
        <title>Species Designations Belie Phenotypic and Genotypic Heterogeneity in Oral Streptococci.</title>
        <authorList>
            <person name="Velsko I."/>
        </authorList>
    </citation>
    <scope>NUCLEOTIDE SEQUENCE [LARGE SCALE GENOMIC DNA]</scope>
    <source>
        <strain evidence="4 5">KLC02</strain>
    </source>
</reference>
<dbReference type="GO" id="GO:0008610">
    <property type="term" value="P:lipid biosynthetic process"/>
    <property type="evidence" value="ECO:0007669"/>
    <property type="project" value="TreeGrafter"/>
</dbReference>
<dbReference type="EMBL" id="RJOO01000002">
    <property type="protein sequence ID" value="RSJ23708.1"/>
    <property type="molecule type" value="Genomic_DNA"/>
</dbReference>
<dbReference type="Proteomes" id="UP000267137">
    <property type="component" value="Unassembled WGS sequence"/>
</dbReference>
<accession>A0AAE8G1E2</accession>
<dbReference type="PANTHER" id="PTHR11487">
    <property type="entry name" value="THIOESTERASE"/>
    <property type="match status" value="1"/>
</dbReference>
<dbReference type="EC" id="1.1.-.-" evidence="4"/>
<dbReference type="RefSeq" id="WP_125442336.1">
    <property type="nucleotide sequence ID" value="NZ_JALGPV010000002.1"/>
</dbReference>
<dbReference type="InterPro" id="IPR029058">
    <property type="entry name" value="AB_hydrolase_fold"/>
</dbReference>
<dbReference type="InterPro" id="IPR012223">
    <property type="entry name" value="TEII"/>
</dbReference>
<dbReference type="InterPro" id="IPR001031">
    <property type="entry name" value="Thioesterase"/>
</dbReference>
<keyword evidence="2" id="KW-0472">Membrane</keyword>